<evidence type="ECO:0000256" key="3">
    <source>
        <dbReference type="ARBA" id="ARBA00022741"/>
    </source>
</evidence>
<dbReference type="OrthoDB" id="272370at2759"/>
<evidence type="ECO:0000313" key="8">
    <source>
        <dbReference type="Proteomes" id="UP001061958"/>
    </source>
</evidence>
<dbReference type="GO" id="GO:0035299">
    <property type="term" value="F:inositol-1,3,4,5,6-pentakisphosphate 2-kinase activity"/>
    <property type="evidence" value="ECO:0007669"/>
    <property type="project" value="UniProtKB-EC"/>
</dbReference>
<dbReference type="GO" id="GO:0005634">
    <property type="term" value="C:nucleus"/>
    <property type="evidence" value="ECO:0007669"/>
    <property type="project" value="TreeGrafter"/>
</dbReference>
<dbReference type="EC" id="2.7.1.158" evidence="1 6"/>
<dbReference type="InterPro" id="IPR009286">
    <property type="entry name" value="Ins_P5_2-kin"/>
</dbReference>
<comment type="function">
    <text evidence="6">Phosphorylates Ins(1,3,4,5,6)P5 at position 2 to form Ins(1,2,3,4,5,6)P6 (InsP6 or phytate).</text>
</comment>
<sequence length="426" mass="50874">MSWVEKEEWKYFRYGGRHILFEPIGKHRCSQGLLLRVRRRDARQFTSLEIEEEQRFIREFFGTILGLSYVPEAEVVSVSTEFLCELSRSLRFLRNQTSQNSFKFPAEDIDVDCFSHSVIVIRDQRKLSLPATTTSEDCVCVEWKPKYMLLPRSRLIPVPISKYKYRYYRCNLKYSQLESSLDYNPEDIFSFQYERIRRALVSLLRQNSKYLQLLYPCELEPSSSTILDSKLDVLVHIICKEAVLFTNIRMIQQLDVLDYEGVKIALETLEILDETDLEQLEKKIYRRTFSPHWLKEELLYLASHDDIIFHSDEEEKRMHWCLTGDIRKLEESFLRGQSCLRSLDRVELERLIGDFLYSTIMKDCSILINFVQVSENSEWNLSDIWKPLCIEQRMYYYCISIIDLEPKSLKKLKIWLENDLFLFQFS</sequence>
<protein>
    <recommendedName>
        <fullName evidence="1 6">Inositol-pentakisphosphate 2-kinase</fullName>
        <ecNumber evidence="1 6">2.7.1.158</ecNumber>
    </recommendedName>
</protein>
<reference evidence="7" key="2">
    <citation type="submission" date="2022-01" db="EMBL/GenBank/DDBJ databases">
        <authorList>
            <person name="Hirooka S."/>
            <person name="Miyagishima S.Y."/>
        </authorList>
    </citation>
    <scope>NUCLEOTIDE SEQUENCE</scope>
    <source>
        <strain evidence="7">NBRC 102759</strain>
    </source>
</reference>
<dbReference type="PANTHER" id="PTHR14456">
    <property type="entry name" value="INOSITOL POLYPHOSPHATE KINASE 1"/>
    <property type="match status" value="1"/>
</dbReference>
<dbReference type="Pfam" id="PF06090">
    <property type="entry name" value="Ins_P5_2-kin"/>
    <property type="match status" value="1"/>
</dbReference>
<keyword evidence="8" id="KW-1185">Reference proteome</keyword>
<organism evidence="7 8">
    <name type="scientific">Galdieria partita</name>
    <dbReference type="NCBI Taxonomy" id="83374"/>
    <lineage>
        <taxon>Eukaryota</taxon>
        <taxon>Rhodophyta</taxon>
        <taxon>Bangiophyceae</taxon>
        <taxon>Galdieriales</taxon>
        <taxon>Galdieriaceae</taxon>
        <taxon>Galdieria</taxon>
    </lineage>
</organism>
<proteinExistence type="predicted"/>
<gene>
    <name evidence="7" type="ORF">GpartN1_g1665.t1</name>
</gene>
<dbReference type="InterPro" id="IPR043001">
    <property type="entry name" value="IP5_2-K_N_lobe"/>
</dbReference>
<keyword evidence="2 6" id="KW-0808">Transferase</keyword>
<comment type="domain">
    <text evidence="6">The EXKPK motif is conserved in inositol-pentakisphosphate 2-kinases of both family 1 and 2.</text>
</comment>
<comment type="catalytic activity">
    <reaction evidence="6">
        <text>1D-myo-inositol 1,3,4,5,6-pentakisphosphate + ATP = 1D-myo-inositol hexakisphosphate + ADP + H(+)</text>
        <dbReference type="Rhea" id="RHEA:20313"/>
        <dbReference type="ChEBI" id="CHEBI:15378"/>
        <dbReference type="ChEBI" id="CHEBI:30616"/>
        <dbReference type="ChEBI" id="CHEBI:57733"/>
        <dbReference type="ChEBI" id="CHEBI:58130"/>
        <dbReference type="ChEBI" id="CHEBI:456216"/>
        <dbReference type="EC" id="2.7.1.158"/>
    </reaction>
</comment>
<dbReference type="GO" id="GO:0005524">
    <property type="term" value="F:ATP binding"/>
    <property type="evidence" value="ECO:0007669"/>
    <property type="project" value="UniProtKB-KW"/>
</dbReference>
<keyword evidence="5 6" id="KW-0067">ATP-binding</keyword>
<dbReference type="EMBL" id="BQMJ01000011">
    <property type="protein sequence ID" value="GJQ09874.1"/>
    <property type="molecule type" value="Genomic_DNA"/>
</dbReference>
<name>A0A9C7PT86_9RHOD</name>
<keyword evidence="4 6" id="KW-0418">Kinase</keyword>
<dbReference type="Proteomes" id="UP001061958">
    <property type="component" value="Unassembled WGS sequence"/>
</dbReference>
<comment type="caution">
    <text evidence="7">The sequence shown here is derived from an EMBL/GenBank/DDBJ whole genome shotgun (WGS) entry which is preliminary data.</text>
</comment>
<dbReference type="AlphaFoldDB" id="A0A9C7PT86"/>
<dbReference type="Gene3D" id="3.30.200.110">
    <property type="entry name" value="Inositol-pentakisphosphate 2-kinase, N-lobe"/>
    <property type="match status" value="1"/>
</dbReference>
<reference evidence="7" key="1">
    <citation type="journal article" date="2022" name="Proc. Natl. Acad. Sci. U.S.A.">
        <title>Life cycle and functional genomics of the unicellular red alga Galdieria for elucidating algal and plant evolution and industrial use.</title>
        <authorList>
            <person name="Hirooka S."/>
            <person name="Itabashi T."/>
            <person name="Ichinose T.M."/>
            <person name="Onuma R."/>
            <person name="Fujiwara T."/>
            <person name="Yamashita S."/>
            <person name="Jong L.W."/>
            <person name="Tomita R."/>
            <person name="Iwane A.H."/>
            <person name="Miyagishima S.Y."/>
        </authorList>
    </citation>
    <scope>NUCLEOTIDE SEQUENCE</scope>
    <source>
        <strain evidence="7">NBRC 102759</strain>
    </source>
</reference>
<dbReference type="GO" id="GO:0032958">
    <property type="term" value="P:inositol phosphate biosynthetic process"/>
    <property type="evidence" value="ECO:0007669"/>
    <property type="project" value="TreeGrafter"/>
</dbReference>
<evidence type="ECO:0000313" key="7">
    <source>
        <dbReference type="EMBL" id="GJQ09874.1"/>
    </source>
</evidence>
<dbReference type="PANTHER" id="PTHR14456:SF2">
    <property type="entry name" value="INOSITOL-PENTAKISPHOSPHATE 2-KINASE"/>
    <property type="match status" value="1"/>
</dbReference>
<evidence type="ECO:0000256" key="2">
    <source>
        <dbReference type="ARBA" id="ARBA00022679"/>
    </source>
</evidence>
<evidence type="ECO:0000256" key="5">
    <source>
        <dbReference type="ARBA" id="ARBA00022840"/>
    </source>
</evidence>
<evidence type="ECO:0000256" key="4">
    <source>
        <dbReference type="ARBA" id="ARBA00022777"/>
    </source>
</evidence>
<accession>A0A9C7PT86</accession>
<keyword evidence="3 6" id="KW-0547">Nucleotide-binding</keyword>
<evidence type="ECO:0000256" key="6">
    <source>
        <dbReference type="RuleBase" id="RU364126"/>
    </source>
</evidence>
<evidence type="ECO:0000256" key="1">
    <source>
        <dbReference type="ARBA" id="ARBA00012023"/>
    </source>
</evidence>